<dbReference type="PANTHER" id="PTHR24193">
    <property type="entry name" value="ANKYRIN REPEAT PROTEIN"/>
    <property type="match status" value="1"/>
</dbReference>
<name>A0A3N4JT62_9PEZI</name>
<dbReference type="PROSITE" id="PS50297">
    <property type="entry name" value="ANK_REP_REGION"/>
    <property type="match status" value="3"/>
</dbReference>
<dbReference type="PROSITE" id="PS50088">
    <property type="entry name" value="ANK_REPEAT"/>
    <property type="match status" value="3"/>
</dbReference>
<dbReference type="Pfam" id="PF13637">
    <property type="entry name" value="Ank_4"/>
    <property type="match status" value="1"/>
</dbReference>
<protein>
    <submittedName>
        <fullName evidence="4">Ankyrin repeat protein</fullName>
    </submittedName>
</protein>
<reference evidence="4 5" key="1">
    <citation type="journal article" date="2018" name="Nat. Ecol. Evol.">
        <title>Pezizomycetes genomes reveal the molecular basis of ectomycorrhizal truffle lifestyle.</title>
        <authorList>
            <person name="Murat C."/>
            <person name="Payen T."/>
            <person name="Noel B."/>
            <person name="Kuo A."/>
            <person name="Morin E."/>
            <person name="Chen J."/>
            <person name="Kohler A."/>
            <person name="Krizsan K."/>
            <person name="Balestrini R."/>
            <person name="Da Silva C."/>
            <person name="Montanini B."/>
            <person name="Hainaut M."/>
            <person name="Levati E."/>
            <person name="Barry K.W."/>
            <person name="Belfiori B."/>
            <person name="Cichocki N."/>
            <person name="Clum A."/>
            <person name="Dockter R.B."/>
            <person name="Fauchery L."/>
            <person name="Guy J."/>
            <person name="Iotti M."/>
            <person name="Le Tacon F."/>
            <person name="Lindquist E.A."/>
            <person name="Lipzen A."/>
            <person name="Malagnac F."/>
            <person name="Mello A."/>
            <person name="Molinier V."/>
            <person name="Miyauchi S."/>
            <person name="Poulain J."/>
            <person name="Riccioni C."/>
            <person name="Rubini A."/>
            <person name="Sitrit Y."/>
            <person name="Splivallo R."/>
            <person name="Traeger S."/>
            <person name="Wang M."/>
            <person name="Zifcakova L."/>
            <person name="Wipf D."/>
            <person name="Zambonelli A."/>
            <person name="Paolocci F."/>
            <person name="Nowrousian M."/>
            <person name="Ottonello S."/>
            <person name="Baldrian P."/>
            <person name="Spatafora J.W."/>
            <person name="Henrissat B."/>
            <person name="Nagy L.G."/>
            <person name="Aury J.M."/>
            <person name="Wincker P."/>
            <person name="Grigoriev I.V."/>
            <person name="Bonfante P."/>
            <person name="Martin F.M."/>
        </authorList>
    </citation>
    <scope>NUCLEOTIDE SEQUENCE [LARGE SCALE GENOMIC DNA]</scope>
    <source>
        <strain evidence="4 5">120613-1</strain>
    </source>
</reference>
<evidence type="ECO:0000313" key="5">
    <source>
        <dbReference type="Proteomes" id="UP000276215"/>
    </source>
</evidence>
<dbReference type="InterPro" id="IPR036770">
    <property type="entry name" value="Ankyrin_rpt-contain_sf"/>
</dbReference>
<evidence type="ECO:0000313" key="4">
    <source>
        <dbReference type="EMBL" id="RPB01536.1"/>
    </source>
</evidence>
<keyword evidence="2 3" id="KW-0040">ANK repeat</keyword>
<dbReference type="GO" id="GO:0005634">
    <property type="term" value="C:nucleus"/>
    <property type="evidence" value="ECO:0007669"/>
    <property type="project" value="TreeGrafter"/>
</dbReference>
<dbReference type="GO" id="GO:0000976">
    <property type="term" value="F:transcription cis-regulatory region binding"/>
    <property type="evidence" value="ECO:0007669"/>
    <property type="project" value="TreeGrafter"/>
</dbReference>
<dbReference type="PANTHER" id="PTHR24193:SF121">
    <property type="entry name" value="ADA2A-CONTAINING COMPLEX COMPONENT 3, ISOFORM D"/>
    <property type="match status" value="1"/>
</dbReference>
<dbReference type="InterPro" id="IPR050663">
    <property type="entry name" value="Ankyrin-SOCS_Box"/>
</dbReference>
<dbReference type="InterPro" id="IPR002110">
    <property type="entry name" value="Ankyrin_rpt"/>
</dbReference>
<accession>A0A3N4JT62</accession>
<feature type="repeat" description="ANK" evidence="3">
    <location>
        <begin position="64"/>
        <end position="90"/>
    </location>
</feature>
<proteinExistence type="predicted"/>
<evidence type="ECO:0000256" key="1">
    <source>
        <dbReference type="ARBA" id="ARBA00022737"/>
    </source>
</evidence>
<dbReference type="PRINTS" id="PR01415">
    <property type="entry name" value="ANKYRIN"/>
</dbReference>
<keyword evidence="5" id="KW-1185">Reference proteome</keyword>
<feature type="repeat" description="ANK" evidence="3">
    <location>
        <begin position="1"/>
        <end position="29"/>
    </location>
</feature>
<feature type="repeat" description="ANK" evidence="3">
    <location>
        <begin position="101"/>
        <end position="133"/>
    </location>
</feature>
<evidence type="ECO:0000256" key="2">
    <source>
        <dbReference type="ARBA" id="ARBA00023043"/>
    </source>
</evidence>
<keyword evidence="1" id="KW-0677">Repeat</keyword>
<feature type="non-terminal residue" evidence="4">
    <location>
        <position position="1"/>
    </location>
</feature>
<feature type="non-terminal residue" evidence="4">
    <location>
        <position position="135"/>
    </location>
</feature>
<dbReference type="SMART" id="SM00248">
    <property type="entry name" value="ANK"/>
    <property type="match status" value="4"/>
</dbReference>
<dbReference type="OrthoDB" id="341259at2759"/>
<dbReference type="Gene3D" id="1.25.40.20">
    <property type="entry name" value="Ankyrin repeat-containing domain"/>
    <property type="match status" value="2"/>
</dbReference>
<gene>
    <name evidence="4" type="ORF">L873DRAFT_1655807</name>
</gene>
<dbReference type="Proteomes" id="UP000276215">
    <property type="component" value="Unassembled WGS sequence"/>
</dbReference>
<dbReference type="AlphaFoldDB" id="A0A3N4JT62"/>
<organism evidence="4 5">
    <name type="scientific">Choiromyces venosus 120613-1</name>
    <dbReference type="NCBI Taxonomy" id="1336337"/>
    <lineage>
        <taxon>Eukaryota</taxon>
        <taxon>Fungi</taxon>
        <taxon>Dikarya</taxon>
        <taxon>Ascomycota</taxon>
        <taxon>Pezizomycotina</taxon>
        <taxon>Pezizomycetes</taxon>
        <taxon>Pezizales</taxon>
        <taxon>Tuberaceae</taxon>
        <taxon>Choiromyces</taxon>
    </lineage>
</organism>
<sequence length="135" mass="14311">PMHWAASRGHTRLARYLVQSGHKINAYDALYQTPLLHAVKAGNVGTVSYLIGAGTNPIEEDHLLGGTPLHWAALGGNLEEHLIRVLVEGGWGAQRVLRHSAGATPLHWAARGGHVAAVRLLVKAGARVGDQDGEG</sequence>
<dbReference type="EMBL" id="ML120372">
    <property type="protein sequence ID" value="RPB01536.1"/>
    <property type="molecule type" value="Genomic_DNA"/>
</dbReference>
<dbReference type="Pfam" id="PF12796">
    <property type="entry name" value="Ank_2"/>
    <property type="match status" value="1"/>
</dbReference>
<dbReference type="GO" id="GO:0045944">
    <property type="term" value="P:positive regulation of transcription by RNA polymerase II"/>
    <property type="evidence" value="ECO:0007669"/>
    <property type="project" value="TreeGrafter"/>
</dbReference>
<evidence type="ECO:0000256" key="3">
    <source>
        <dbReference type="PROSITE-ProRule" id="PRU00023"/>
    </source>
</evidence>
<dbReference type="SUPFAM" id="SSF48403">
    <property type="entry name" value="Ankyrin repeat"/>
    <property type="match status" value="1"/>
</dbReference>